<feature type="transmembrane region" description="Helical" evidence="1">
    <location>
        <begin position="127"/>
        <end position="145"/>
    </location>
</feature>
<evidence type="ECO:0000256" key="1">
    <source>
        <dbReference type="SAM" id="Phobius"/>
    </source>
</evidence>
<gene>
    <name evidence="2" type="ORF">A8V01_04350</name>
</gene>
<feature type="transmembrane region" description="Helical" evidence="1">
    <location>
        <begin position="286"/>
        <end position="305"/>
    </location>
</feature>
<feature type="transmembrane region" description="Helical" evidence="1">
    <location>
        <begin position="334"/>
        <end position="354"/>
    </location>
</feature>
<evidence type="ECO:0000313" key="3">
    <source>
        <dbReference type="Proteomes" id="UP000236327"/>
    </source>
</evidence>
<feature type="transmembrane region" description="Helical" evidence="1">
    <location>
        <begin position="63"/>
        <end position="81"/>
    </location>
</feature>
<feature type="transmembrane region" description="Helical" evidence="1">
    <location>
        <begin position="257"/>
        <end position="279"/>
    </location>
</feature>
<dbReference type="RefSeq" id="WP_245892410.1">
    <property type="nucleotide sequence ID" value="NZ_LYMM01000029.1"/>
</dbReference>
<keyword evidence="3" id="KW-1185">Reference proteome</keyword>
<feature type="transmembrane region" description="Helical" evidence="1">
    <location>
        <begin position="208"/>
        <end position="227"/>
    </location>
</feature>
<dbReference type="Proteomes" id="UP000236327">
    <property type="component" value="Unassembled WGS sequence"/>
</dbReference>
<keyword evidence="1" id="KW-1133">Transmembrane helix</keyword>
<accession>A0A2K2G1Z8</accession>
<organism evidence="2 3">
    <name type="scientific">Novosphingobium guangzhouense</name>
    <dbReference type="NCBI Taxonomy" id="1850347"/>
    <lineage>
        <taxon>Bacteria</taxon>
        <taxon>Pseudomonadati</taxon>
        <taxon>Pseudomonadota</taxon>
        <taxon>Alphaproteobacteria</taxon>
        <taxon>Sphingomonadales</taxon>
        <taxon>Sphingomonadaceae</taxon>
        <taxon>Novosphingobium</taxon>
    </lineage>
</organism>
<keyword evidence="1" id="KW-0472">Membrane</keyword>
<dbReference type="AlphaFoldDB" id="A0A2K2G1Z8"/>
<feature type="transmembrane region" description="Helical" evidence="1">
    <location>
        <begin position="102"/>
        <end position="121"/>
    </location>
</feature>
<dbReference type="EMBL" id="LYMM01000029">
    <property type="protein sequence ID" value="PNU05069.1"/>
    <property type="molecule type" value="Genomic_DNA"/>
</dbReference>
<comment type="caution">
    <text evidence="2">The sequence shown here is derived from an EMBL/GenBank/DDBJ whole genome shotgun (WGS) entry which is preliminary data.</text>
</comment>
<proteinExistence type="predicted"/>
<protein>
    <recommendedName>
        <fullName evidence="4">Glycosyltransferase RgtA/B/C/D-like domain-containing protein</fullName>
    </recommendedName>
</protein>
<sequence>MFKVTESRIAQFICLLAFATLIRCPAWGEWNFGIDDQFYALVGERLTKGDLLYVDIWDRKGPLLYLIFAALALISPTMLTYQLAATGSAALGAYGVNRIARLIATPGSAMLAGLSYLALLSRFEGDNLEAGVFFNTLVIGAAWLLVSRFDLLRRGQIDFGLIAGFMCAGMAIAIKQTVALEGALFGITALLLLARSGQSIPGTAWRGALLALAGALPMLVTGLSYWANGHFAELWNAMVTSNFARGYADPGIRVQRIFTMAGMLGIPMAFAGIGIHALLRQSTPRSVTWLVTLWAVVALALIFSFPNIYVHYAQSALAPLAILCAGYFAHRRPVWPGIAAVIGLSLALSGTLHIRDRWRARPAAAALVSYVTATTPHKRLLVWGAPNYLYAKIGADPVSPLAFSPHLYEGREWTGLDERKEVRRILAHRPETVVMQTPLPSSPLNEATVAMVNSYVATCRKHKRFTIYDHNGEQVHTVFSGCGAEHMLHLHSAWLR</sequence>
<evidence type="ECO:0000313" key="2">
    <source>
        <dbReference type="EMBL" id="PNU05069.1"/>
    </source>
</evidence>
<keyword evidence="1" id="KW-0812">Transmembrane</keyword>
<feature type="transmembrane region" description="Helical" evidence="1">
    <location>
        <begin position="180"/>
        <end position="196"/>
    </location>
</feature>
<evidence type="ECO:0008006" key="4">
    <source>
        <dbReference type="Google" id="ProtNLM"/>
    </source>
</evidence>
<reference evidence="2 3" key="1">
    <citation type="submission" date="2016-05" db="EMBL/GenBank/DDBJ databases">
        <title>Complete genome sequence of Novosphingobium guangzhouense SA925(T).</title>
        <authorList>
            <person name="Sha S."/>
        </authorList>
    </citation>
    <scope>NUCLEOTIDE SEQUENCE [LARGE SCALE GENOMIC DNA]</scope>
    <source>
        <strain evidence="2 3">SA925</strain>
    </source>
</reference>
<name>A0A2K2G1Z8_9SPHN</name>